<dbReference type="EMBL" id="VSIV01000282">
    <property type="protein sequence ID" value="TYB32709.1"/>
    <property type="molecule type" value="Genomic_DNA"/>
</dbReference>
<evidence type="ECO:0000313" key="2">
    <source>
        <dbReference type="EMBL" id="TYB32709.1"/>
    </source>
</evidence>
<evidence type="ECO:0000259" key="1">
    <source>
        <dbReference type="Pfam" id="PF00534"/>
    </source>
</evidence>
<dbReference type="InterPro" id="IPR001296">
    <property type="entry name" value="Glyco_trans_1"/>
</dbReference>
<proteinExistence type="predicted"/>
<dbReference type="Gene3D" id="3.40.50.2000">
    <property type="entry name" value="Glycogen Phosphorylase B"/>
    <property type="match status" value="2"/>
</dbReference>
<name>A0A5D0MPU7_FLESI</name>
<dbReference type="GO" id="GO:0016757">
    <property type="term" value="F:glycosyltransferase activity"/>
    <property type="evidence" value="ECO:0007669"/>
    <property type="project" value="InterPro"/>
</dbReference>
<protein>
    <submittedName>
        <fullName evidence="2">Glycosyltransferase family 4 protein</fullName>
    </submittedName>
</protein>
<dbReference type="SUPFAM" id="SSF53756">
    <property type="entry name" value="UDP-Glycosyltransferase/glycogen phosphorylase"/>
    <property type="match status" value="1"/>
</dbReference>
<dbReference type="PANTHER" id="PTHR12526:SF622">
    <property type="entry name" value="GLYCOSYLTRANSFERASE (GROUP I)"/>
    <property type="match status" value="1"/>
</dbReference>
<comment type="caution">
    <text evidence="2">The sequence shown here is derived from an EMBL/GenBank/DDBJ whole genome shotgun (WGS) entry which is preliminary data.</text>
</comment>
<organism evidence="2 3">
    <name type="scientific">Flexistipes sinusarabici</name>
    <dbReference type="NCBI Taxonomy" id="2352"/>
    <lineage>
        <taxon>Bacteria</taxon>
        <taxon>Pseudomonadati</taxon>
        <taxon>Deferribacterota</taxon>
        <taxon>Deferribacteres</taxon>
        <taxon>Deferribacterales</taxon>
        <taxon>Flexistipitaceae</taxon>
        <taxon>Flexistipes</taxon>
    </lineage>
</organism>
<evidence type="ECO:0000313" key="3">
    <source>
        <dbReference type="Proteomes" id="UP000323337"/>
    </source>
</evidence>
<dbReference type="CDD" id="cd03794">
    <property type="entry name" value="GT4_WbuB-like"/>
    <property type="match status" value="1"/>
</dbReference>
<sequence>MKQGGEFLRPYPGDFLLTLTDMEGKRYKLEDIDNIIYLWIRTLKYSKSFDKKRVLKWFEFMSKLFFYTKKNLHIPDIIICSPTAPFSILPAYYLAKKYRATLVFEVRDIWPLTLIEVGGYSRVNPLVQLMSWFEKFALKKSDIIISNLPDYSEWLRERGVSKEAYWVSNGINLEEVKYIEPLDKRVSEKIPENKFIIGYTGKLGVSNAVSYLIEAARILKEYADIRFVIVGDGQEKEKLKDEAEGLSNVIFIDSIKKSQIQSMLKFFDICYIGLQRKTLFKYGTSPNKLFDYMYSGTPVLHSVNTKNDIVQLADCGISVEAENPDKIAQGILELYKMDENKRKQLGENGEKYVMENFTYKNLAEKYLKIINSNNN</sequence>
<accession>A0A5D0MPU7</accession>
<feature type="domain" description="Glycosyl transferase family 1" evidence="1">
    <location>
        <begin position="184"/>
        <end position="351"/>
    </location>
</feature>
<keyword evidence="2" id="KW-0808">Transferase</keyword>
<dbReference type="Proteomes" id="UP000323337">
    <property type="component" value="Unassembled WGS sequence"/>
</dbReference>
<reference evidence="2 3" key="1">
    <citation type="submission" date="2019-08" db="EMBL/GenBank/DDBJ databases">
        <title>Genomic characterization of a novel candidate phylum (ARYD3) from a high temperature, high salinity tertiary oil reservoir in north central Oklahoma, USA.</title>
        <authorList>
            <person name="Youssef N.H."/>
            <person name="Yadav A."/>
            <person name="Elshahed M.S."/>
        </authorList>
    </citation>
    <scope>NUCLEOTIDE SEQUENCE [LARGE SCALE GENOMIC DNA]</scope>
    <source>
        <strain evidence="2">ARYD1</strain>
    </source>
</reference>
<gene>
    <name evidence="2" type="ORF">FXF49_10130</name>
</gene>
<dbReference type="PANTHER" id="PTHR12526">
    <property type="entry name" value="GLYCOSYLTRANSFERASE"/>
    <property type="match status" value="1"/>
</dbReference>
<dbReference type="Pfam" id="PF00534">
    <property type="entry name" value="Glycos_transf_1"/>
    <property type="match status" value="1"/>
</dbReference>
<dbReference type="AlphaFoldDB" id="A0A5D0MPU7"/>